<sequence>MTRPVDQKPRTRAYAPKVQTGCLTCKRRHKKCDEAKPICRRCSDGGYVCDGYSHVAPVAGRGKLDSTYRPGELQLCRVKQHATPGTALEHFYLNHFFAYTIKDMMDIPNPVAMWNSRVVSLYQSSPFIQPAIVAVGAAHWLFITGTGRNAKAQALVINQYNQAISHLVSAIASGRISDIGPTLTCCLLFVLLESLRGNQAEALRHLEAGSRLIVDGQHGAKSRQIPQWLIAAFHSLCTQATVFADDRLFPDLTPHLGAAEKRGGTRAHRPFADLDEVNDALNRLDSTMNHICWDVPSFCENEVACNCPVDCACQGCQARKLLDDEIAAFSARFKPVAEKLGTKMDVTQRQRLLRLQLTEKMWQWLLVDGADYLAIGAERANELLDHVEQFLLLSASRPTFCLSADIIPSIIKIYEHCADPAARWRAIDLLRAHPRREIIFNSDQVADRLEASFSCISLDKYERNFTIGPSTEKEAWIRFKPRALSSSEAHSCHDGHGSSSSCSDGKEILTT</sequence>
<evidence type="ECO:0000313" key="1">
    <source>
        <dbReference type="EMBL" id="KAI9896767.1"/>
    </source>
</evidence>
<dbReference type="Proteomes" id="UP001163324">
    <property type="component" value="Chromosome 8"/>
</dbReference>
<proteinExistence type="predicted"/>
<comment type="caution">
    <text evidence="1">The sequence shown here is derived from an EMBL/GenBank/DDBJ whole genome shotgun (WGS) entry which is preliminary data.</text>
</comment>
<organism evidence="1 2">
    <name type="scientific">Trichothecium roseum</name>
    <dbReference type="NCBI Taxonomy" id="47278"/>
    <lineage>
        <taxon>Eukaryota</taxon>
        <taxon>Fungi</taxon>
        <taxon>Dikarya</taxon>
        <taxon>Ascomycota</taxon>
        <taxon>Pezizomycotina</taxon>
        <taxon>Sordariomycetes</taxon>
        <taxon>Hypocreomycetidae</taxon>
        <taxon>Hypocreales</taxon>
        <taxon>Hypocreales incertae sedis</taxon>
        <taxon>Trichothecium</taxon>
    </lineage>
</organism>
<evidence type="ECO:0000313" key="2">
    <source>
        <dbReference type="Proteomes" id="UP001163324"/>
    </source>
</evidence>
<dbReference type="EMBL" id="CM047947">
    <property type="protein sequence ID" value="KAI9896767.1"/>
    <property type="molecule type" value="Genomic_DNA"/>
</dbReference>
<accession>A0ACC0US49</accession>
<reference evidence="1" key="1">
    <citation type="submission" date="2022-10" db="EMBL/GenBank/DDBJ databases">
        <title>Complete Genome of Trichothecium roseum strain YXFP-22015, a Plant Pathogen Isolated from Citrus.</title>
        <authorList>
            <person name="Wang Y."/>
            <person name="Zhu L."/>
        </authorList>
    </citation>
    <scope>NUCLEOTIDE SEQUENCE</scope>
    <source>
        <strain evidence="1">YXFP-22015</strain>
    </source>
</reference>
<keyword evidence="2" id="KW-1185">Reference proteome</keyword>
<protein>
    <submittedName>
        <fullName evidence="1">Uncharacterized protein</fullName>
    </submittedName>
</protein>
<name>A0ACC0US49_9HYPO</name>
<gene>
    <name evidence="1" type="ORF">N3K66_007789</name>
</gene>